<organism evidence="2 3">
    <name type="scientific">Mycolicibacterium smegmatis (strain ATCC 700084 / mc(2)155)</name>
    <name type="common">Mycobacterium smegmatis</name>
    <dbReference type="NCBI Taxonomy" id="246196"/>
    <lineage>
        <taxon>Bacteria</taxon>
        <taxon>Bacillati</taxon>
        <taxon>Actinomycetota</taxon>
        <taxon>Actinomycetes</taxon>
        <taxon>Mycobacteriales</taxon>
        <taxon>Mycobacteriaceae</taxon>
        <taxon>Mycolicibacterium</taxon>
    </lineage>
</organism>
<feature type="compositionally biased region" description="Basic and acidic residues" evidence="1">
    <location>
        <begin position="70"/>
        <end position="81"/>
    </location>
</feature>
<evidence type="ECO:0000256" key="1">
    <source>
        <dbReference type="SAM" id="MobiDB-lite"/>
    </source>
</evidence>
<dbReference type="AlphaFoldDB" id="A0R5W4"/>
<reference evidence="2 3" key="1">
    <citation type="submission" date="2006-10" db="EMBL/GenBank/DDBJ databases">
        <authorList>
            <person name="Fleischmann R.D."/>
            <person name="Dodson R.J."/>
            <person name="Haft D.H."/>
            <person name="Merkel J.S."/>
            <person name="Nelson W.C."/>
            <person name="Fraser C.M."/>
        </authorList>
    </citation>
    <scope>NUCLEOTIDE SEQUENCE [LARGE SCALE GENOMIC DNA]</scope>
    <source>
        <strain evidence="3">ATCC 700084 / mc(2)155</strain>
    </source>
</reference>
<proteinExistence type="predicted"/>
<keyword evidence="3" id="KW-1185">Reference proteome</keyword>
<dbReference type="STRING" id="246196.MSMEG_6335"/>
<dbReference type="EMBL" id="CP000480">
    <property type="protein sequence ID" value="ABK74270.1"/>
    <property type="molecule type" value="Genomic_DNA"/>
</dbReference>
<dbReference type="KEGG" id="msm:MSMEG_6335"/>
<gene>
    <name evidence="2" type="ordered locus">MSMEG_6335</name>
</gene>
<accession>A0R5W4</accession>
<dbReference type="PaxDb" id="246196-MSMEI_6169"/>
<evidence type="ECO:0000313" key="3">
    <source>
        <dbReference type="Proteomes" id="UP000000757"/>
    </source>
</evidence>
<protein>
    <submittedName>
        <fullName evidence="2">Uncharacterized protein</fullName>
    </submittedName>
</protein>
<evidence type="ECO:0000313" key="2">
    <source>
        <dbReference type="EMBL" id="ABK74270.1"/>
    </source>
</evidence>
<sequence length="88" mass="9581">MVLHGRDVRLATADTELPADVKAVGLQRLGVDLGDDLRLREIGRADPDGLEVTRDLAAAQGIRTASTGRQRREQGQHEQKDCQGSVLH</sequence>
<feature type="region of interest" description="Disordered" evidence="1">
    <location>
        <begin position="61"/>
        <end position="88"/>
    </location>
</feature>
<name>A0R5W4_MYCS2</name>
<dbReference type="Proteomes" id="UP000000757">
    <property type="component" value="Chromosome"/>
</dbReference>